<dbReference type="InterPro" id="IPR035089">
    <property type="entry name" value="Phage_sheath_subtilisin"/>
</dbReference>
<feature type="domain" description="Tail sheath protein C-terminal" evidence="3">
    <location>
        <begin position="242"/>
        <end position="318"/>
    </location>
</feature>
<dbReference type="InterPro" id="IPR020287">
    <property type="entry name" value="Tail_sheath_C"/>
</dbReference>
<evidence type="ECO:0000259" key="2">
    <source>
        <dbReference type="Pfam" id="PF04984"/>
    </source>
</evidence>
<keyword evidence="5" id="KW-1185">Reference proteome</keyword>
<dbReference type="EMBL" id="CP060490">
    <property type="protein sequence ID" value="QNL45716.1"/>
    <property type="molecule type" value="Genomic_DNA"/>
</dbReference>
<dbReference type="AlphaFoldDB" id="A0A7G9B835"/>
<feature type="domain" description="Tail sheath protein subtilisin-like" evidence="2">
    <location>
        <begin position="93"/>
        <end position="232"/>
    </location>
</feature>
<dbReference type="KEGG" id="ohi:H8790_06900"/>
<accession>A0A7G9B835</accession>
<name>A0A7G9B835_9FIRM</name>
<evidence type="ECO:0000313" key="5">
    <source>
        <dbReference type="Proteomes" id="UP000515960"/>
    </source>
</evidence>
<reference evidence="4 5" key="1">
    <citation type="submission" date="2020-08" db="EMBL/GenBank/DDBJ databases">
        <authorList>
            <person name="Liu C."/>
            <person name="Sun Q."/>
        </authorList>
    </citation>
    <scope>NUCLEOTIDE SEQUENCE [LARGE SCALE GENOMIC DNA]</scope>
    <source>
        <strain evidence="4 5">NSJ-62</strain>
    </source>
</reference>
<dbReference type="Gene3D" id="3.40.50.11790">
    <property type="match status" value="1"/>
</dbReference>
<dbReference type="Gene3D" id="3.30.1370.220">
    <property type="match status" value="1"/>
</dbReference>
<dbReference type="Pfam" id="PF17482">
    <property type="entry name" value="Phage_sheath_1C"/>
    <property type="match status" value="1"/>
</dbReference>
<gene>
    <name evidence="4" type="ORF">H8790_06900</name>
</gene>
<comment type="similarity">
    <text evidence="1">Belongs to the myoviridae tail sheath protein family.</text>
</comment>
<dbReference type="Proteomes" id="UP000515960">
    <property type="component" value="Chromosome"/>
</dbReference>
<protein>
    <submittedName>
        <fullName evidence="4">Phage tail sheath subtilisin-like domain-containing protein</fullName>
    </submittedName>
</protein>
<sequence length="363" mass="39069">MAASIGLPSLTIRFEAAAQTVANRSKKGVVAVMVRDTKETGVHPLSTAALIPATLGQDNQDYIARAFTGSDRGGPSKVIAVVIGTGTEDTSALEEGLKLIESYSIDYLAAPPDVTEAEETVLKTWVENQRKAYRTVKWVAPGVAADSMGVIDFEDTGLAVGSKTYTAAQYCSRIAGILAGIPMGSSATYASLGELSAVTARTGAEQAAAIDAGKLILIHDGQKAKIARAVNSLTTIPADGREDWRKIKIVEGMDLITYYLRTTIEDEYIGRFANTYDNKCLLVTAITDYFSYLEQVGVLSKGESYVQIDVEAQEKWLKSQGVETAGLTQQQIKEHDTGSWVFLKCGGRLADAMEDFEVLFNNL</sequence>
<evidence type="ECO:0000313" key="4">
    <source>
        <dbReference type="EMBL" id="QNL45716.1"/>
    </source>
</evidence>
<evidence type="ECO:0000256" key="1">
    <source>
        <dbReference type="ARBA" id="ARBA00008005"/>
    </source>
</evidence>
<dbReference type="Pfam" id="PF04984">
    <property type="entry name" value="Phage_sheath_1"/>
    <property type="match status" value="1"/>
</dbReference>
<proteinExistence type="inferred from homology"/>
<organism evidence="4 5">
    <name type="scientific">Oscillibacter hominis</name>
    <dbReference type="NCBI Taxonomy" id="2763056"/>
    <lineage>
        <taxon>Bacteria</taxon>
        <taxon>Bacillati</taxon>
        <taxon>Bacillota</taxon>
        <taxon>Clostridia</taxon>
        <taxon>Eubacteriales</taxon>
        <taxon>Oscillospiraceae</taxon>
        <taxon>Oscillibacter</taxon>
    </lineage>
</organism>
<dbReference type="RefSeq" id="WP_187334144.1">
    <property type="nucleotide sequence ID" value="NZ_CP060490.1"/>
</dbReference>
<evidence type="ECO:0000259" key="3">
    <source>
        <dbReference type="Pfam" id="PF17482"/>
    </source>
</evidence>